<protein>
    <submittedName>
        <fullName evidence="2">Heme/copper-type cytochrome/quinol oxidase subunit 2</fullName>
    </submittedName>
</protein>
<feature type="transmembrane region" description="Helical" evidence="1">
    <location>
        <begin position="12"/>
        <end position="38"/>
    </location>
</feature>
<dbReference type="Proteomes" id="UP000802392">
    <property type="component" value="Unassembled WGS sequence"/>
</dbReference>
<dbReference type="EMBL" id="JAAOZD010000018">
    <property type="protein sequence ID" value="NIJ03482.1"/>
    <property type="molecule type" value="Genomic_DNA"/>
</dbReference>
<proteinExistence type="predicted"/>
<name>A0ABX0TS29_9MICC</name>
<keyword evidence="1" id="KW-1133">Transmembrane helix</keyword>
<sequence>MFTEPKVLVMAAVVLLHILTASIVLVVTALVILSTFAITHIRSRRVRQNDRLKS</sequence>
<organism evidence="2 3">
    <name type="scientific">Paenarthrobacter ilicis</name>
    <dbReference type="NCBI Taxonomy" id="43665"/>
    <lineage>
        <taxon>Bacteria</taxon>
        <taxon>Bacillati</taxon>
        <taxon>Actinomycetota</taxon>
        <taxon>Actinomycetes</taxon>
        <taxon>Micrococcales</taxon>
        <taxon>Micrococcaceae</taxon>
        <taxon>Paenarthrobacter</taxon>
    </lineage>
</organism>
<keyword evidence="3" id="KW-1185">Reference proteome</keyword>
<keyword evidence="1" id="KW-0812">Transmembrane</keyword>
<keyword evidence="1" id="KW-0472">Membrane</keyword>
<reference evidence="2 3" key="1">
    <citation type="submission" date="2020-03" db="EMBL/GenBank/DDBJ databases">
        <title>Genomic Encyclopedia of Type Strains, Phase III (KMG-III): the genomes of soil and plant-associated and newly described type strains.</title>
        <authorList>
            <person name="Whitman W."/>
        </authorList>
    </citation>
    <scope>NUCLEOTIDE SEQUENCE [LARGE SCALE GENOMIC DNA]</scope>
    <source>
        <strain evidence="2 3">CECT 4207</strain>
    </source>
</reference>
<accession>A0ABX0TS29</accession>
<gene>
    <name evidence="2" type="ORF">FHR86_003843</name>
</gene>
<comment type="caution">
    <text evidence="2">The sequence shown here is derived from an EMBL/GenBank/DDBJ whole genome shotgun (WGS) entry which is preliminary data.</text>
</comment>
<evidence type="ECO:0000313" key="3">
    <source>
        <dbReference type="Proteomes" id="UP000802392"/>
    </source>
</evidence>
<evidence type="ECO:0000313" key="2">
    <source>
        <dbReference type="EMBL" id="NIJ03482.1"/>
    </source>
</evidence>
<evidence type="ECO:0000256" key="1">
    <source>
        <dbReference type="SAM" id="Phobius"/>
    </source>
</evidence>